<dbReference type="Pfam" id="PF16158">
    <property type="entry name" value="N_BRCA1_IG"/>
    <property type="match status" value="1"/>
</dbReference>
<feature type="region of interest" description="Disordered" evidence="1">
    <location>
        <begin position="1"/>
        <end position="30"/>
    </location>
</feature>
<evidence type="ECO:0000256" key="1">
    <source>
        <dbReference type="SAM" id="MobiDB-lite"/>
    </source>
</evidence>
<keyword evidence="2" id="KW-0472">Membrane</keyword>
<feature type="domain" description="Nbr1 FW" evidence="3">
    <location>
        <begin position="274"/>
        <end position="361"/>
    </location>
</feature>
<name>A0A3N1DA52_9ACTN</name>
<dbReference type="CDD" id="cd14947">
    <property type="entry name" value="NBR1_like"/>
    <property type="match status" value="1"/>
</dbReference>
<organism evidence="4 5">
    <name type="scientific">Actinocorallia herbida</name>
    <dbReference type="NCBI Taxonomy" id="58109"/>
    <lineage>
        <taxon>Bacteria</taxon>
        <taxon>Bacillati</taxon>
        <taxon>Actinomycetota</taxon>
        <taxon>Actinomycetes</taxon>
        <taxon>Streptosporangiales</taxon>
        <taxon>Thermomonosporaceae</taxon>
        <taxon>Actinocorallia</taxon>
    </lineage>
</organism>
<evidence type="ECO:0000259" key="3">
    <source>
        <dbReference type="Pfam" id="PF16158"/>
    </source>
</evidence>
<dbReference type="RefSeq" id="WP_123669356.1">
    <property type="nucleotide sequence ID" value="NZ_RJKE01000001.1"/>
</dbReference>
<proteinExistence type="predicted"/>
<keyword evidence="5" id="KW-1185">Reference proteome</keyword>
<dbReference type="PANTHER" id="PTHR20930">
    <property type="entry name" value="OVARIAN CARCINOMA ANTIGEN CA125-RELATED"/>
    <property type="match status" value="1"/>
</dbReference>
<evidence type="ECO:0000256" key="2">
    <source>
        <dbReference type="SAM" id="Phobius"/>
    </source>
</evidence>
<dbReference type="PANTHER" id="PTHR20930:SF0">
    <property type="entry name" value="PROTEIN ILRUN"/>
    <property type="match status" value="1"/>
</dbReference>
<dbReference type="AlphaFoldDB" id="A0A3N1DA52"/>
<feature type="region of interest" description="Disordered" evidence="1">
    <location>
        <begin position="127"/>
        <end position="217"/>
    </location>
</feature>
<reference evidence="4 5" key="1">
    <citation type="submission" date="2018-11" db="EMBL/GenBank/DDBJ databases">
        <title>Sequencing the genomes of 1000 actinobacteria strains.</title>
        <authorList>
            <person name="Klenk H.-P."/>
        </authorList>
    </citation>
    <scope>NUCLEOTIDE SEQUENCE [LARGE SCALE GENOMIC DNA]</scope>
    <source>
        <strain evidence="4 5">DSM 44254</strain>
    </source>
</reference>
<dbReference type="EMBL" id="RJKE01000001">
    <property type="protein sequence ID" value="ROO90401.1"/>
    <property type="molecule type" value="Genomic_DNA"/>
</dbReference>
<dbReference type="GO" id="GO:0005975">
    <property type="term" value="P:carbohydrate metabolic process"/>
    <property type="evidence" value="ECO:0007669"/>
    <property type="project" value="UniProtKB-ARBA"/>
</dbReference>
<feature type="compositionally biased region" description="Basic and acidic residues" evidence="1">
    <location>
        <begin position="1"/>
        <end position="11"/>
    </location>
</feature>
<comment type="caution">
    <text evidence="4">The sequence shown here is derived from an EMBL/GenBank/DDBJ whole genome shotgun (WGS) entry which is preliminary data.</text>
</comment>
<dbReference type="OrthoDB" id="166850at2"/>
<feature type="transmembrane region" description="Helical" evidence="2">
    <location>
        <begin position="228"/>
        <end position="248"/>
    </location>
</feature>
<accession>A0A3N1DA52</accession>
<gene>
    <name evidence="4" type="ORF">EDD29_8126</name>
</gene>
<dbReference type="InterPro" id="IPR013783">
    <property type="entry name" value="Ig-like_fold"/>
</dbReference>
<dbReference type="Gene3D" id="2.60.40.10">
    <property type="entry name" value="Immunoglobulins"/>
    <property type="match status" value="1"/>
</dbReference>
<keyword evidence="2" id="KW-1133">Transmembrane helix</keyword>
<dbReference type="Proteomes" id="UP000272400">
    <property type="component" value="Unassembled WGS sequence"/>
</dbReference>
<dbReference type="InterPro" id="IPR032350">
    <property type="entry name" value="Nbr1_FW"/>
</dbReference>
<protein>
    <submittedName>
        <fullName evidence="4">Ig-like domain-containing protein</fullName>
    </submittedName>
</protein>
<sequence>MREPAQADGRGRRGRKAQRPDPEEGPVPAFADRLWRLKREAGDPSFAEMCGRMGAAASKSTLAAAAQGRTLPSWGTTWEFVRVLAVDRLGRDPERTEREWHEDWLRARALAGGGVPDAAPAFAARDAVAEDANQASTPARSTSEARDAHSGIGSGASETRHANSGAAGDTSEAQDGIVTGGTREAPEAAPPQAGTRRARIPAPRTQLDEVTGPQTVWRPPAKRSRLQAGGLIAAGALGALVAVAAFAFPGGDGDAPPQKTAMQVDDSVFEGDITVPDGTRVQPGAWFEKVWRLRNTGTVAWSARFLMRVNDAACESPERVEIPHTAPGQSVDIRVLVQASEEPGTCRIYWKMVDLQGRTLFPGKRPIFLDVRIE</sequence>
<keyword evidence="2" id="KW-0812">Transmembrane</keyword>
<evidence type="ECO:0000313" key="5">
    <source>
        <dbReference type="Proteomes" id="UP000272400"/>
    </source>
</evidence>
<evidence type="ECO:0000313" key="4">
    <source>
        <dbReference type="EMBL" id="ROO90401.1"/>
    </source>
</evidence>